<name>A0A8D9E120_9HEMI</name>
<feature type="transmembrane region" description="Helical" evidence="1">
    <location>
        <begin position="65"/>
        <end position="84"/>
    </location>
</feature>
<evidence type="ECO:0000256" key="1">
    <source>
        <dbReference type="SAM" id="Phobius"/>
    </source>
</evidence>
<keyword evidence="1" id="KW-0812">Transmembrane</keyword>
<accession>A0A8D9E120</accession>
<keyword evidence="1" id="KW-1133">Transmembrane helix</keyword>
<reference evidence="2" key="1">
    <citation type="submission" date="2021-05" db="EMBL/GenBank/DDBJ databases">
        <authorList>
            <person name="Alioto T."/>
            <person name="Alioto T."/>
            <person name="Gomez Garrido J."/>
        </authorList>
    </citation>
    <scope>NUCLEOTIDE SEQUENCE</scope>
</reference>
<dbReference type="AlphaFoldDB" id="A0A8D9E120"/>
<evidence type="ECO:0000313" key="2">
    <source>
        <dbReference type="EMBL" id="CAG6736601.1"/>
    </source>
</evidence>
<proteinExistence type="predicted"/>
<dbReference type="EMBL" id="HBUF01399976">
    <property type="protein sequence ID" value="CAG6736601.1"/>
    <property type="molecule type" value="Transcribed_RNA"/>
</dbReference>
<organism evidence="2">
    <name type="scientific">Cacopsylla melanoneura</name>
    <dbReference type="NCBI Taxonomy" id="428564"/>
    <lineage>
        <taxon>Eukaryota</taxon>
        <taxon>Metazoa</taxon>
        <taxon>Ecdysozoa</taxon>
        <taxon>Arthropoda</taxon>
        <taxon>Hexapoda</taxon>
        <taxon>Insecta</taxon>
        <taxon>Pterygota</taxon>
        <taxon>Neoptera</taxon>
        <taxon>Paraneoptera</taxon>
        <taxon>Hemiptera</taxon>
        <taxon>Sternorrhyncha</taxon>
        <taxon>Psylloidea</taxon>
        <taxon>Psyllidae</taxon>
        <taxon>Psyllinae</taxon>
        <taxon>Cacopsylla</taxon>
    </lineage>
</organism>
<protein>
    <submittedName>
        <fullName evidence="2">Uncharacterized protein</fullName>
    </submittedName>
</protein>
<keyword evidence="1" id="KW-0472">Membrane</keyword>
<sequence length="108" mass="12856">MVFQRNFSQIACLYQRAVKVRSFGVSRKKALEAWIFRALVSYGVFQHFKGRLGKLGWTFPRRESWTYLAFFFLSCVYIFPYFGVRDSRKKALEAWIFISINIKKGKNH</sequence>